<accession>E0W258</accession>
<dbReference type="InParanoid" id="E0W258"/>
<reference evidence="3" key="3">
    <citation type="submission" date="2021-02" db="UniProtKB">
        <authorList>
            <consortium name="EnsemblMetazoa"/>
        </authorList>
    </citation>
    <scope>IDENTIFICATION</scope>
    <source>
        <strain evidence="3">USDA</strain>
    </source>
</reference>
<reference evidence="2" key="2">
    <citation type="submission" date="2007-04" db="EMBL/GenBank/DDBJ databases">
        <title>The genome of the human body louse.</title>
        <authorList>
            <consortium name="The Human Body Louse Genome Consortium"/>
            <person name="Kirkness E."/>
            <person name="Walenz B."/>
            <person name="Hass B."/>
            <person name="Bruggner R."/>
            <person name="Strausberg R."/>
        </authorList>
    </citation>
    <scope>NUCLEOTIDE SEQUENCE</scope>
    <source>
        <strain evidence="2">USDA</strain>
    </source>
</reference>
<name>E0W258_PEDHC</name>
<organism>
    <name type="scientific">Pediculus humanus subsp. corporis</name>
    <name type="common">Body louse</name>
    <dbReference type="NCBI Taxonomy" id="121224"/>
    <lineage>
        <taxon>Eukaryota</taxon>
        <taxon>Metazoa</taxon>
        <taxon>Ecdysozoa</taxon>
        <taxon>Arthropoda</taxon>
        <taxon>Hexapoda</taxon>
        <taxon>Insecta</taxon>
        <taxon>Pterygota</taxon>
        <taxon>Neoptera</taxon>
        <taxon>Paraneoptera</taxon>
        <taxon>Psocodea</taxon>
        <taxon>Troctomorpha</taxon>
        <taxon>Phthiraptera</taxon>
        <taxon>Anoplura</taxon>
        <taxon>Pediculidae</taxon>
        <taxon>Pediculus</taxon>
    </lineage>
</organism>
<dbReference type="KEGG" id="phu:Phum_PHUM584700"/>
<feature type="region of interest" description="Disordered" evidence="1">
    <location>
        <begin position="1"/>
        <end position="40"/>
    </location>
</feature>
<proteinExistence type="predicted"/>
<sequence>MVTGVSSSTVTGMRTSGRSPVHEEVKAKPKQDSFPSQYEREPTVTMKILITFLGLNKALRAQHDASFPKKTVGT</sequence>
<evidence type="ECO:0000313" key="2">
    <source>
        <dbReference type="EMBL" id="EEB19714.1"/>
    </source>
</evidence>
<dbReference type="RefSeq" id="XP_002432452.1">
    <property type="nucleotide sequence ID" value="XM_002432407.1"/>
</dbReference>
<feature type="compositionally biased region" description="Polar residues" evidence="1">
    <location>
        <begin position="1"/>
        <end position="18"/>
    </location>
</feature>
<dbReference type="EnsemblMetazoa" id="PHUM584700-RA">
    <property type="protein sequence ID" value="PHUM584700-PA"/>
    <property type="gene ID" value="PHUM584700"/>
</dbReference>
<evidence type="ECO:0000256" key="1">
    <source>
        <dbReference type="SAM" id="MobiDB-lite"/>
    </source>
</evidence>
<dbReference type="VEuPathDB" id="VectorBase:PHUM584700"/>
<dbReference type="Proteomes" id="UP000009046">
    <property type="component" value="Unassembled WGS sequence"/>
</dbReference>
<dbReference type="GeneID" id="8232544"/>
<evidence type="ECO:0000313" key="3">
    <source>
        <dbReference type="EnsemblMetazoa" id="PHUM584700-PA"/>
    </source>
</evidence>
<protein>
    <submittedName>
        <fullName evidence="2 3">Uncharacterized protein</fullName>
    </submittedName>
</protein>
<dbReference type="HOGENOM" id="CLU_2690794_0_0_1"/>
<dbReference type="CTD" id="8232544"/>
<keyword evidence="4" id="KW-1185">Reference proteome</keyword>
<dbReference type="EMBL" id="DS235874">
    <property type="protein sequence ID" value="EEB19714.1"/>
    <property type="molecule type" value="Genomic_DNA"/>
</dbReference>
<feature type="compositionally biased region" description="Basic and acidic residues" evidence="1">
    <location>
        <begin position="20"/>
        <end position="31"/>
    </location>
</feature>
<dbReference type="AlphaFoldDB" id="E0W258"/>
<reference evidence="2" key="1">
    <citation type="submission" date="2007-04" db="EMBL/GenBank/DDBJ databases">
        <title>Annotation of Pediculus humanus corporis strain USDA.</title>
        <authorList>
            <person name="Kirkness E."/>
            <person name="Hannick L."/>
            <person name="Hass B."/>
            <person name="Bruggner R."/>
            <person name="Lawson D."/>
            <person name="Bidwell S."/>
            <person name="Joardar V."/>
            <person name="Caler E."/>
            <person name="Walenz B."/>
            <person name="Inman J."/>
            <person name="Schobel S."/>
            <person name="Galinsky K."/>
            <person name="Amedeo P."/>
            <person name="Strausberg R."/>
        </authorList>
    </citation>
    <scope>NUCLEOTIDE SEQUENCE</scope>
    <source>
        <strain evidence="2">USDA</strain>
    </source>
</reference>
<gene>
    <name evidence="3" type="primary">8232544</name>
    <name evidence="2" type="ORF">Phum_PHUM584700</name>
</gene>
<evidence type="ECO:0000313" key="4">
    <source>
        <dbReference type="Proteomes" id="UP000009046"/>
    </source>
</evidence>
<dbReference type="EMBL" id="AAZO01007128">
    <property type="status" value="NOT_ANNOTATED_CDS"/>
    <property type="molecule type" value="Genomic_DNA"/>
</dbReference>